<evidence type="ECO:0000313" key="9">
    <source>
        <dbReference type="EMBL" id="CAH0393435.1"/>
    </source>
</evidence>
<name>A0A9P0F5Z7_BEMTA</name>
<proteinExistence type="inferred from homology"/>
<comment type="pathway">
    <text evidence="2">Cofactor biosynthesis; tetrahydrobiopterin biosynthesis; tetrahydrobiopterin from 7,8-dihydroneopterin triphosphate: step 1/3.</text>
</comment>
<evidence type="ECO:0000256" key="6">
    <source>
        <dbReference type="ARBA" id="ARBA00022833"/>
    </source>
</evidence>
<dbReference type="GO" id="GO:0005739">
    <property type="term" value="C:mitochondrion"/>
    <property type="evidence" value="ECO:0007669"/>
    <property type="project" value="TreeGrafter"/>
</dbReference>
<evidence type="ECO:0000256" key="2">
    <source>
        <dbReference type="ARBA" id="ARBA00005126"/>
    </source>
</evidence>
<sequence length="144" mass="16513">MTSKRPVAYLTRIQHFSAAHRLHSPQLSDAENAKVYGPCNNFHGHGHNYIVEVTLRGPVTVDTGMVMNISDLKKHINTAIMETMDHKCLDKDVPYFKDIVSTTENVCIFIWNNLKKVMEDPSLLYEVKVFETAKNVVFYRGEQE</sequence>
<dbReference type="InterPro" id="IPR038418">
    <property type="entry name" value="6-PTP_synth/QueD_sf"/>
</dbReference>
<dbReference type="EC" id="4.2.3.12" evidence="4"/>
<keyword evidence="10" id="KW-1185">Reference proteome</keyword>
<dbReference type="PROSITE" id="PS00987">
    <property type="entry name" value="PTPS_1"/>
    <property type="match status" value="1"/>
</dbReference>
<dbReference type="OrthoDB" id="14045at2759"/>
<evidence type="ECO:0000256" key="7">
    <source>
        <dbReference type="ARBA" id="ARBA00023007"/>
    </source>
</evidence>
<dbReference type="EMBL" id="OU963868">
    <property type="protein sequence ID" value="CAH0393435.1"/>
    <property type="molecule type" value="Genomic_DNA"/>
</dbReference>
<evidence type="ECO:0000256" key="3">
    <source>
        <dbReference type="ARBA" id="ARBA00009164"/>
    </source>
</evidence>
<dbReference type="InterPro" id="IPR007115">
    <property type="entry name" value="6-PTP_synth/QueD"/>
</dbReference>
<evidence type="ECO:0000256" key="5">
    <source>
        <dbReference type="ARBA" id="ARBA00022723"/>
    </source>
</evidence>
<evidence type="ECO:0000313" key="10">
    <source>
        <dbReference type="Proteomes" id="UP001152759"/>
    </source>
</evidence>
<evidence type="ECO:0000256" key="8">
    <source>
        <dbReference type="ARBA" id="ARBA00023239"/>
    </source>
</evidence>
<dbReference type="GO" id="GO:0006729">
    <property type="term" value="P:tetrahydrobiopterin biosynthetic process"/>
    <property type="evidence" value="ECO:0007669"/>
    <property type="project" value="UniProtKB-KW"/>
</dbReference>
<dbReference type="CDD" id="cd00470">
    <property type="entry name" value="PTPS"/>
    <property type="match status" value="1"/>
</dbReference>
<dbReference type="Pfam" id="PF01242">
    <property type="entry name" value="PTPS"/>
    <property type="match status" value="1"/>
</dbReference>
<evidence type="ECO:0000256" key="4">
    <source>
        <dbReference type="ARBA" id="ARBA00013100"/>
    </source>
</evidence>
<comment type="cofactor">
    <cofactor evidence="1">
        <name>Zn(2+)</name>
        <dbReference type="ChEBI" id="CHEBI:29105"/>
    </cofactor>
</comment>
<keyword evidence="8" id="KW-0456">Lyase</keyword>
<keyword evidence="7" id="KW-0783">Tetrahydrobiopterin biosynthesis</keyword>
<organism evidence="9 10">
    <name type="scientific">Bemisia tabaci</name>
    <name type="common">Sweetpotato whitefly</name>
    <name type="synonym">Aleurodes tabaci</name>
    <dbReference type="NCBI Taxonomy" id="7038"/>
    <lineage>
        <taxon>Eukaryota</taxon>
        <taxon>Metazoa</taxon>
        <taxon>Ecdysozoa</taxon>
        <taxon>Arthropoda</taxon>
        <taxon>Hexapoda</taxon>
        <taxon>Insecta</taxon>
        <taxon>Pterygota</taxon>
        <taxon>Neoptera</taxon>
        <taxon>Paraneoptera</taxon>
        <taxon>Hemiptera</taxon>
        <taxon>Sternorrhyncha</taxon>
        <taxon>Aleyrodoidea</taxon>
        <taxon>Aleyrodidae</taxon>
        <taxon>Aleyrodinae</taxon>
        <taxon>Bemisia</taxon>
    </lineage>
</organism>
<protein>
    <recommendedName>
        <fullName evidence="4">6-pyruvoyltetrahydropterin synthase</fullName>
        <ecNumber evidence="4">4.2.3.12</ecNumber>
    </recommendedName>
</protein>
<dbReference type="InterPro" id="IPR022470">
    <property type="entry name" value="PTPS_Cys_AS"/>
</dbReference>
<dbReference type="KEGG" id="btab:109032091"/>
<gene>
    <name evidence="9" type="ORF">BEMITA_LOCUS11838</name>
</gene>
<comment type="similarity">
    <text evidence="3">Belongs to the PTPS family.</text>
</comment>
<evidence type="ECO:0000256" key="1">
    <source>
        <dbReference type="ARBA" id="ARBA00001947"/>
    </source>
</evidence>
<keyword evidence="6" id="KW-0862">Zinc</keyword>
<dbReference type="GO" id="GO:0003874">
    <property type="term" value="F:6-pyruvoyltetrahydropterin synthase activity"/>
    <property type="evidence" value="ECO:0007669"/>
    <property type="project" value="UniProtKB-EC"/>
</dbReference>
<accession>A0A9P0F5Z7</accession>
<dbReference type="PANTHER" id="PTHR12589:SF7">
    <property type="entry name" value="6-PYRUVOYL TETRAHYDROBIOPTERIN SYNTHASE"/>
    <property type="match status" value="1"/>
</dbReference>
<reference evidence="9" key="1">
    <citation type="submission" date="2021-12" db="EMBL/GenBank/DDBJ databases">
        <authorList>
            <person name="King R."/>
        </authorList>
    </citation>
    <scope>NUCLEOTIDE SEQUENCE</scope>
</reference>
<dbReference type="SUPFAM" id="SSF55620">
    <property type="entry name" value="Tetrahydrobiopterin biosynthesis enzymes-like"/>
    <property type="match status" value="1"/>
</dbReference>
<dbReference type="FunFam" id="3.30.479.10:FF:000003">
    <property type="entry name" value="6-pyruvoyl tetrahydrobiopterin synthase"/>
    <property type="match status" value="1"/>
</dbReference>
<dbReference type="GO" id="GO:0046872">
    <property type="term" value="F:metal ion binding"/>
    <property type="evidence" value="ECO:0007669"/>
    <property type="project" value="UniProtKB-KW"/>
</dbReference>
<keyword evidence="5" id="KW-0479">Metal-binding</keyword>
<dbReference type="Gene3D" id="3.30.479.10">
    <property type="entry name" value="6-pyruvoyl tetrahydropterin synthase/QueD"/>
    <property type="match status" value="1"/>
</dbReference>
<dbReference type="PANTHER" id="PTHR12589">
    <property type="entry name" value="PYRUVOYL TETRAHYDROBIOPTERIN SYNTHASE"/>
    <property type="match status" value="1"/>
</dbReference>
<dbReference type="AlphaFoldDB" id="A0A9P0F5Z7"/>
<dbReference type="Proteomes" id="UP001152759">
    <property type="component" value="Chromosome 7"/>
</dbReference>